<dbReference type="RefSeq" id="WP_099580625.1">
    <property type="nucleotide sequence ID" value="NZ_MJBI02000001.1"/>
</dbReference>
<comment type="caution">
    <text evidence="3">The sequence shown here is derived from an EMBL/GenBank/DDBJ whole genome shotgun (WGS) entry which is preliminary data.</text>
</comment>
<dbReference type="SUPFAM" id="SSF53448">
    <property type="entry name" value="Nucleotide-diphospho-sugar transferases"/>
    <property type="match status" value="1"/>
</dbReference>
<dbReference type="Proteomes" id="UP000229523">
    <property type="component" value="Unassembled WGS sequence"/>
</dbReference>
<proteinExistence type="inferred from homology"/>
<reference evidence="3 4" key="1">
    <citation type="journal article" date="2018" name="Front. Microbiol.">
        <title>Description and Comparative Genomics of Macrococcus caseolyticus subsp. hominis subsp. nov., Macrococcus goetzii sp. nov., Macrococcus epidermidis sp. nov., and Macrococcus bohemicus sp. nov., Novel Macrococci From Human Clinical Material With Virulence Potential and Suspected Uptake of Foreign DNA by Natural Transformation.</title>
        <authorList>
            <person name="Maslanova I."/>
            <person name="Wertheimer Z."/>
            <person name="Sedlacek I."/>
            <person name="Svec P."/>
            <person name="Indrakova A."/>
            <person name="Kovarovic V."/>
            <person name="Schumann P."/>
            <person name="Sproer C."/>
            <person name="Kralova S."/>
            <person name="Sedo O."/>
            <person name="Kristofova L."/>
            <person name="Vrbovska V."/>
            <person name="Fuzik T."/>
            <person name="Petras P."/>
            <person name="Zdrahal Z."/>
            <person name="Ruzickova V."/>
            <person name="Doskar J."/>
            <person name="Pantucek R."/>
        </authorList>
    </citation>
    <scope>NUCLEOTIDE SEQUENCE [LARGE SCALE GENOMIC DNA]</scope>
    <source>
        <strain evidence="3 4">CCM 4927</strain>
    </source>
</reference>
<dbReference type="PANTHER" id="PTHR22916">
    <property type="entry name" value="GLYCOSYLTRANSFERASE"/>
    <property type="match status" value="1"/>
</dbReference>
<feature type="domain" description="Glycosyltransferase 2-like" evidence="2">
    <location>
        <begin position="4"/>
        <end position="133"/>
    </location>
</feature>
<protein>
    <submittedName>
        <fullName evidence="3">Glycosyltransferase</fullName>
    </submittedName>
</protein>
<dbReference type="Pfam" id="PF00535">
    <property type="entry name" value="Glycos_transf_2"/>
    <property type="match status" value="1"/>
</dbReference>
<accession>A0A2G5NMJ8</accession>
<gene>
    <name evidence="3" type="ORF">BFS35_005085</name>
</gene>
<sequence length="337" mass="39429">MKLSIIMPVYNVEQYLPECIESILKQDVDPNSYEMIIVNDNSPDNSLSIAEDYKKNHSNIKIISQANGGIAAARNTGIRAAQGEYIVMLDSDDFYSKVFFDDIFTFIEQNNHPDVVLFDYNYFYMLDNKHERVKRPFIPEDFKGLSGEQVLEMILDKELMFSWYAWPFFVKTKIIKDNELYFIKNKNYEDMMWTPIVFALAKSVAYFDEAVLEYRQQRAGQITGTMSYKNIVDPLYAPKIVDELFEKYAVKLNDNTNYKLKCNIANKYFIAFIYGALLSRNERNQLINELKSHEYLRKFAYTKLTKRINLLISGIGIKNTIKLFSIVLPTYRKINGK</sequence>
<dbReference type="Gene3D" id="3.90.550.10">
    <property type="entry name" value="Spore Coat Polysaccharide Biosynthesis Protein SpsA, Chain A"/>
    <property type="match status" value="1"/>
</dbReference>
<evidence type="ECO:0000259" key="2">
    <source>
        <dbReference type="Pfam" id="PF00535"/>
    </source>
</evidence>
<dbReference type="EMBL" id="MJBI02000001">
    <property type="protein sequence ID" value="RAI83067.1"/>
    <property type="molecule type" value="Genomic_DNA"/>
</dbReference>
<name>A0A2G5NMJ8_9STAP</name>
<organism evidence="3 4">
    <name type="scientific">Macrococcoides goetzii</name>
    <dbReference type="NCBI Taxonomy" id="1891097"/>
    <lineage>
        <taxon>Bacteria</taxon>
        <taxon>Bacillati</taxon>
        <taxon>Bacillota</taxon>
        <taxon>Bacilli</taxon>
        <taxon>Bacillales</taxon>
        <taxon>Staphylococcaceae</taxon>
        <taxon>Macrococcoides</taxon>
    </lineage>
</organism>
<evidence type="ECO:0000313" key="4">
    <source>
        <dbReference type="Proteomes" id="UP000229523"/>
    </source>
</evidence>
<dbReference type="InterPro" id="IPR029044">
    <property type="entry name" value="Nucleotide-diphossugar_trans"/>
</dbReference>
<dbReference type="AlphaFoldDB" id="A0A2G5NMJ8"/>
<dbReference type="CDD" id="cd00761">
    <property type="entry name" value="Glyco_tranf_GTA_type"/>
    <property type="match status" value="1"/>
</dbReference>
<dbReference type="PANTHER" id="PTHR22916:SF3">
    <property type="entry name" value="UDP-GLCNAC:BETAGAL BETA-1,3-N-ACETYLGLUCOSAMINYLTRANSFERASE-LIKE PROTEIN 1"/>
    <property type="match status" value="1"/>
</dbReference>
<keyword evidence="4" id="KW-1185">Reference proteome</keyword>
<evidence type="ECO:0000256" key="1">
    <source>
        <dbReference type="ARBA" id="ARBA00006739"/>
    </source>
</evidence>
<evidence type="ECO:0000313" key="3">
    <source>
        <dbReference type="EMBL" id="RAI83067.1"/>
    </source>
</evidence>
<dbReference type="InterPro" id="IPR001173">
    <property type="entry name" value="Glyco_trans_2-like"/>
</dbReference>
<dbReference type="GO" id="GO:0016758">
    <property type="term" value="F:hexosyltransferase activity"/>
    <property type="evidence" value="ECO:0007669"/>
    <property type="project" value="UniProtKB-ARBA"/>
</dbReference>
<comment type="similarity">
    <text evidence="1">Belongs to the glycosyltransferase 2 family.</text>
</comment>